<feature type="transmembrane region" description="Helical" evidence="1">
    <location>
        <begin position="12"/>
        <end position="33"/>
    </location>
</feature>
<evidence type="ECO:0000313" key="3">
    <source>
        <dbReference type="Proteomes" id="UP001500967"/>
    </source>
</evidence>
<proteinExistence type="predicted"/>
<dbReference type="Proteomes" id="UP001500967">
    <property type="component" value="Unassembled WGS sequence"/>
</dbReference>
<name>A0ABP3E4L2_9ACTN</name>
<keyword evidence="1" id="KW-0812">Transmembrane</keyword>
<sequence length="327" mass="32424">METVRNRPAGLEATGIVLGLALVVGLMLVAFGLPAVNGGPHDVPIGVVAPPADATAVEQALGSDAFAPRRYADERELRAAIADRDVYGGFVLGPGGVTVLTASAASPAVAQGLSGVGTTLAGHAGATARVVDVRPLPADDARGAGLAAVGLPLVLGGILPALVLTRRFPARPWVRVGAALAFALVEGVLVASVLTWWFGSVDANFAPVALGLAFGMAAVSLTVLGLEALLGVAGFGLGAALFVLLGNPLSGLASGPEFLPSGWSTLGQLLPPGASATLLRGNAYFDGAGTATASTVLTCWVAAALLLNVVASRRTVAPPAVSEPVTA</sequence>
<dbReference type="EMBL" id="BAAAGX010000015">
    <property type="protein sequence ID" value="GAA0249513.1"/>
    <property type="molecule type" value="Genomic_DNA"/>
</dbReference>
<comment type="caution">
    <text evidence="2">The sequence shown here is derived from an EMBL/GenBank/DDBJ whole genome shotgun (WGS) entry which is preliminary data.</text>
</comment>
<gene>
    <name evidence="2" type="ORF">GCM10009539_38440</name>
</gene>
<keyword evidence="3" id="KW-1185">Reference proteome</keyword>
<keyword evidence="1" id="KW-0472">Membrane</keyword>
<feature type="transmembrane region" description="Helical" evidence="1">
    <location>
        <begin position="229"/>
        <end position="249"/>
    </location>
</feature>
<keyword evidence="1" id="KW-1133">Transmembrane helix</keyword>
<accession>A0ABP3E4L2</accession>
<feature type="transmembrane region" description="Helical" evidence="1">
    <location>
        <begin position="205"/>
        <end position="224"/>
    </location>
</feature>
<evidence type="ECO:0000313" key="2">
    <source>
        <dbReference type="EMBL" id="GAA0249513.1"/>
    </source>
</evidence>
<evidence type="ECO:0000256" key="1">
    <source>
        <dbReference type="SAM" id="Phobius"/>
    </source>
</evidence>
<reference evidence="3" key="1">
    <citation type="journal article" date="2019" name="Int. J. Syst. Evol. Microbiol.">
        <title>The Global Catalogue of Microorganisms (GCM) 10K type strain sequencing project: providing services to taxonomists for standard genome sequencing and annotation.</title>
        <authorList>
            <consortium name="The Broad Institute Genomics Platform"/>
            <consortium name="The Broad Institute Genome Sequencing Center for Infectious Disease"/>
            <person name="Wu L."/>
            <person name="Ma J."/>
        </authorList>
    </citation>
    <scope>NUCLEOTIDE SEQUENCE [LARGE SCALE GENOMIC DNA]</scope>
    <source>
        <strain evidence="3">JCM 10425</strain>
    </source>
</reference>
<dbReference type="RefSeq" id="WP_344650224.1">
    <property type="nucleotide sequence ID" value="NZ_BAAAGX010000015.1"/>
</dbReference>
<feature type="transmembrane region" description="Helical" evidence="1">
    <location>
        <begin position="144"/>
        <end position="164"/>
    </location>
</feature>
<protein>
    <submittedName>
        <fullName evidence="2">Membrane protein</fullName>
    </submittedName>
</protein>
<organism evidence="2 3">
    <name type="scientific">Cryptosporangium japonicum</name>
    <dbReference type="NCBI Taxonomy" id="80872"/>
    <lineage>
        <taxon>Bacteria</taxon>
        <taxon>Bacillati</taxon>
        <taxon>Actinomycetota</taxon>
        <taxon>Actinomycetes</taxon>
        <taxon>Cryptosporangiales</taxon>
        <taxon>Cryptosporangiaceae</taxon>
        <taxon>Cryptosporangium</taxon>
    </lineage>
</organism>
<feature type="transmembrane region" description="Helical" evidence="1">
    <location>
        <begin position="176"/>
        <end position="199"/>
    </location>
</feature>
<feature type="transmembrane region" description="Helical" evidence="1">
    <location>
        <begin position="288"/>
        <end position="310"/>
    </location>
</feature>